<dbReference type="PROSITE" id="PS50889">
    <property type="entry name" value="S4"/>
    <property type="match status" value="1"/>
</dbReference>
<dbReference type="EMBL" id="BPQJ01000034">
    <property type="protein sequence ID" value="GJD65115.1"/>
    <property type="molecule type" value="Genomic_DNA"/>
</dbReference>
<dbReference type="InterPro" id="IPR002942">
    <property type="entry name" value="S4_RNA-bd"/>
</dbReference>
<dbReference type="InterPro" id="IPR036986">
    <property type="entry name" value="S4_RNA-bd_sf"/>
</dbReference>
<reference evidence="10" key="1">
    <citation type="journal article" date="2016" name="Front. Microbiol.">
        <title>Genome Sequence of the Piezophilic, Mesophilic Sulfate-Reducing Bacterium Desulfovibrio indicus J2T.</title>
        <authorList>
            <person name="Cao J."/>
            <person name="Maignien L."/>
            <person name="Shao Z."/>
            <person name="Alain K."/>
            <person name="Jebbar M."/>
        </authorList>
    </citation>
    <scope>NUCLEOTIDE SEQUENCE</scope>
    <source>
        <strain evidence="10">JCM 32048</strain>
    </source>
</reference>
<dbReference type="FunFam" id="3.30.2350.10:FF:000006">
    <property type="entry name" value="Pseudouridine synthase"/>
    <property type="match status" value="1"/>
</dbReference>
<dbReference type="Pfam" id="PF01479">
    <property type="entry name" value="S4"/>
    <property type="match status" value="1"/>
</dbReference>
<comment type="similarity">
    <text evidence="1 8">Belongs to the pseudouridine synthase RluA family.</text>
</comment>
<dbReference type="Gene3D" id="3.30.2350.10">
    <property type="entry name" value="Pseudouridine synthase"/>
    <property type="match status" value="1"/>
</dbReference>
<dbReference type="EC" id="5.4.99.-" evidence="8"/>
<reference evidence="10" key="2">
    <citation type="submission" date="2021-08" db="EMBL/GenBank/DDBJ databases">
        <authorList>
            <person name="Tani A."/>
            <person name="Ola A."/>
            <person name="Ogura Y."/>
            <person name="Katsura K."/>
            <person name="Hayashi T."/>
        </authorList>
    </citation>
    <scope>NUCLEOTIDE SEQUENCE</scope>
    <source>
        <strain evidence="10">JCM 32048</strain>
    </source>
</reference>
<dbReference type="CDD" id="cd00165">
    <property type="entry name" value="S4"/>
    <property type="match status" value="1"/>
</dbReference>
<accession>A0AA37HH83</accession>
<evidence type="ECO:0000256" key="2">
    <source>
        <dbReference type="ARBA" id="ARBA00022884"/>
    </source>
</evidence>
<evidence type="ECO:0000256" key="3">
    <source>
        <dbReference type="ARBA" id="ARBA00023235"/>
    </source>
</evidence>
<dbReference type="PANTHER" id="PTHR21600:SF44">
    <property type="entry name" value="RIBOSOMAL LARGE SUBUNIT PSEUDOURIDINE SYNTHASE D"/>
    <property type="match status" value="1"/>
</dbReference>
<comment type="function">
    <text evidence="5">Responsible for synthesis of pseudouridine from uracil at positions 1911, 1915 and 1917 in 23S ribosomal RNA.</text>
</comment>
<evidence type="ECO:0000256" key="8">
    <source>
        <dbReference type="RuleBase" id="RU362028"/>
    </source>
</evidence>
<dbReference type="SMART" id="SM00363">
    <property type="entry name" value="S4"/>
    <property type="match status" value="1"/>
</dbReference>
<dbReference type="Pfam" id="PF00849">
    <property type="entry name" value="PseudoU_synth_2"/>
    <property type="match status" value="1"/>
</dbReference>
<dbReference type="SUPFAM" id="SSF55120">
    <property type="entry name" value="Pseudouridine synthase"/>
    <property type="match status" value="1"/>
</dbReference>
<evidence type="ECO:0000256" key="4">
    <source>
        <dbReference type="ARBA" id="ARBA00036882"/>
    </source>
</evidence>
<dbReference type="SUPFAM" id="SSF55174">
    <property type="entry name" value="Alpha-L RNA-binding motif"/>
    <property type="match status" value="1"/>
</dbReference>
<dbReference type="InterPro" id="IPR006145">
    <property type="entry name" value="PsdUridine_synth_RsuA/RluA"/>
</dbReference>
<evidence type="ECO:0000256" key="6">
    <source>
        <dbReference type="PIRSR" id="PIRSR606225-1"/>
    </source>
</evidence>
<dbReference type="PANTHER" id="PTHR21600">
    <property type="entry name" value="MITOCHONDRIAL RNA PSEUDOURIDINE SYNTHASE"/>
    <property type="match status" value="1"/>
</dbReference>
<dbReference type="GO" id="GO:0160140">
    <property type="term" value="F:23S rRNA pseudouridine(1911/1915/1917) synthase activity"/>
    <property type="evidence" value="ECO:0007669"/>
    <property type="project" value="UniProtKB-EC"/>
</dbReference>
<dbReference type="PROSITE" id="PS01129">
    <property type="entry name" value="PSI_RLU"/>
    <property type="match status" value="1"/>
</dbReference>
<sequence length="324" mass="34511">MREGVIPPGEGSERLDRALARLWPDLSRSRLQALIRDGQVILGEALAGDPSAKVTGGQRVAVTVPPPRPAEPEPEARDLAVVYEDDDLIVIDKPAGLVVHPGAGNDSGTLVNALLAHCGASLSGIGGVARPGIVHRLDKDTTGLMVVAKTDLAHQDLSAQFADHGRTGPLERAYLALVWGLPEPAAGTIDAALARSERNREKIAVVREGRGRHAITHYRLEAALGEQEPVGLVRCRLETGRTHQIRVHLAHRGHPLLGDAVYGAAFRTKANRLGAEARAALDALGRQALHAALLGFRHPRTGESLRFESPPPDDMARLIAALTP</sequence>
<dbReference type="CDD" id="cd02869">
    <property type="entry name" value="PseudoU_synth_RluA_like"/>
    <property type="match status" value="1"/>
</dbReference>
<dbReference type="Gene3D" id="3.10.290.10">
    <property type="entry name" value="RNA-binding S4 domain"/>
    <property type="match status" value="1"/>
</dbReference>
<dbReference type="InterPro" id="IPR050188">
    <property type="entry name" value="RluA_PseudoU_synthase"/>
</dbReference>
<comment type="caution">
    <text evidence="10">The sequence shown here is derived from an EMBL/GenBank/DDBJ whole genome shotgun (WGS) entry which is preliminary data.</text>
</comment>
<gene>
    <name evidence="10" type="primary">rluD</name>
    <name evidence="10" type="ORF">MPEAHAMD_5301</name>
</gene>
<evidence type="ECO:0000313" key="11">
    <source>
        <dbReference type="Proteomes" id="UP001055286"/>
    </source>
</evidence>
<keyword evidence="2 7" id="KW-0694">RNA-binding</keyword>
<keyword evidence="11" id="KW-1185">Reference proteome</keyword>
<name>A0AA37HH83_9HYPH</name>
<dbReference type="GO" id="GO:0000455">
    <property type="term" value="P:enzyme-directed rRNA pseudouridine synthesis"/>
    <property type="evidence" value="ECO:0007669"/>
    <property type="project" value="TreeGrafter"/>
</dbReference>
<organism evidence="10 11">
    <name type="scientific">Methylobacterium frigidaeris</name>
    <dbReference type="NCBI Taxonomy" id="2038277"/>
    <lineage>
        <taxon>Bacteria</taxon>
        <taxon>Pseudomonadati</taxon>
        <taxon>Pseudomonadota</taxon>
        <taxon>Alphaproteobacteria</taxon>
        <taxon>Hyphomicrobiales</taxon>
        <taxon>Methylobacteriaceae</taxon>
        <taxon>Methylobacterium</taxon>
    </lineage>
</organism>
<protein>
    <recommendedName>
        <fullName evidence="8">Pseudouridine synthase</fullName>
        <ecNumber evidence="8">5.4.99.-</ecNumber>
    </recommendedName>
</protein>
<evidence type="ECO:0000259" key="9">
    <source>
        <dbReference type="SMART" id="SM00363"/>
    </source>
</evidence>
<evidence type="ECO:0000313" key="10">
    <source>
        <dbReference type="EMBL" id="GJD65115.1"/>
    </source>
</evidence>
<feature type="active site" evidence="6">
    <location>
        <position position="138"/>
    </location>
</feature>
<evidence type="ECO:0000256" key="7">
    <source>
        <dbReference type="PROSITE-ProRule" id="PRU00182"/>
    </source>
</evidence>
<dbReference type="GO" id="GO:0003723">
    <property type="term" value="F:RNA binding"/>
    <property type="evidence" value="ECO:0007669"/>
    <property type="project" value="UniProtKB-KW"/>
</dbReference>
<keyword evidence="3 8" id="KW-0413">Isomerase</keyword>
<dbReference type="AlphaFoldDB" id="A0AA37HH83"/>
<proteinExistence type="inferred from homology"/>
<dbReference type="InterPro" id="IPR020103">
    <property type="entry name" value="PsdUridine_synth_cat_dom_sf"/>
</dbReference>
<evidence type="ECO:0000256" key="5">
    <source>
        <dbReference type="ARBA" id="ARBA00056072"/>
    </source>
</evidence>
<evidence type="ECO:0000256" key="1">
    <source>
        <dbReference type="ARBA" id="ARBA00010876"/>
    </source>
</evidence>
<feature type="domain" description="RNA-binding S4" evidence="9">
    <location>
        <begin position="13"/>
        <end position="74"/>
    </location>
</feature>
<dbReference type="NCBIfam" id="TIGR00005">
    <property type="entry name" value="rluA_subfam"/>
    <property type="match status" value="1"/>
</dbReference>
<comment type="catalytic activity">
    <reaction evidence="4">
        <text>uridine(1911/1915/1917) in 23S rRNA = pseudouridine(1911/1915/1917) in 23S rRNA</text>
        <dbReference type="Rhea" id="RHEA:42524"/>
        <dbReference type="Rhea" id="RHEA-COMP:10097"/>
        <dbReference type="Rhea" id="RHEA-COMP:10098"/>
        <dbReference type="ChEBI" id="CHEBI:65314"/>
        <dbReference type="ChEBI" id="CHEBI:65315"/>
        <dbReference type="EC" id="5.4.99.23"/>
    </reaction>
</comment>
<dbReference type="Proteomes" id="UP001055286">
    <property type="component" value="Unassembled WGS sequence"/>
</dbReference>
<dbReference type="InterPro" id="IPR006224">
    <property type="entry name" value="PsdUridine_synth_RluA-like_CS"/>
</dbReference>
<dbReference type="InterPro" id="IPR006225">
    <property type="entry name" value="PsdUridine_synth_RluC/D"/>
</dbReference>
<comment type="catalytic activity">
    <reaction evidence="8">
        <text>a uridine in RNA = a pseudouridine in RNA</text>
        <dbReference type="Rhea" id="RHEA:48348"/>
        <dbReference type="Rhea" id="RHEA-COMP:12068"/>
        <dbReference type="Rhea" id="RHEA-COMP:12069"/>
        <dbReference type="ChEBI" id="CHEBI:65314"/>
        <dbReference type="ChEBI" id="CHEBI:65315"/>
    </reaction>
</comment>